<dbReference type="Pfam" id="PF14842">
    <property type="entry name" value="FliG_N"/>
    <property type="match status" value="1"/>
</dbReference>
<feature type="domain" description="Flagellar motor switch protein FliG N-terminal" evidence="12">
    <location>
        <begin position="7"/>
        <end position="108"/>
    </location>
</feature>
<organism evidence="13">
    <name type="scientific">hydrothermal vent metagenome</name>
    <dbReference type="NCBI Taxonomy" id="652676"/>
    <lineage>
        <taxon>unclassified sequences</taxon>
        <taxon>metagenomes</taxon>
        <taxon>ecological metagenomes</taxon>
    </lineage>
</organism>
<evidence type="ECO:0000259" key="11">
    <source>
        <dbReference type="Pfam" id="PF14841"/>
    </source>
</evidence>
<name>A0A3B0ZM67_9ZZZZ</name>
<keyword evidence="13" id="KW-0282">Flagellum</keyword>
<keyword evidence="13" id="KW-0966">Cell projection</keyword>
<dbReference type="Pfam" id="PF14841">
    <property type="entry name" value="FliG_M"/>
    <property type="match status" value="1"/>
</dbReference>
<dbReference type="GO" id="GO:0006935">
    <property type="term" value="P:chemotaxis"/>
    <property type="evidence" value="ECO:0007669"/>
    <property type="project" value="UniProtKB-KW"/>
</dbReference>
<dbReference type="InterPro" id="IPR028263">
    <property type="entry name" value="FliG_N"/>
</dbReference>
<keyword evidence="6" id="KW-0145">Chemotaxis</keyword>
<reference evidence="13" key="1">
    <citation type="submission" date="2018-06" db="EMBL/GenBank/DDBJ databases">
        <authorList>
            <person name="Zhirakovskaya E."/>
        </authorList>
    </citation>
    <scope>NUCLEOTIDE SEQUENCE</scope>
</reference>
<evidence type="ECO:0000256" key="5">
    <source>
        <dbReference type="ARBA" id="ARBA00022475"/>
    </source>
</evidence>
<dbReference type="NCBIfam" id="TIGR00207">
    <property type="entry name" value="fliG"/>
    <property type="match status" value="1"/>
</dbReference>
<keyword evidence="7" id="KW-0283">Flagellar rotation</keyword>
<dbReference type="GO" id="GO:0003774">
    <property type="term" value="F:cytoskeletal motor activity"/>
    <property type="evidence" value="ECO:0007669"/>
    <property type="project" value="InterPro"/>
</dbReference>
<dbReference type="InterPro" id="IPR032779">
    <property type="entry name" value="FliG_M"/>
</dbReference>
<evidence type="ECO:0000256" key="9">
    <source>
        <dbReference type="ARBA" id="ARBA00023143"/>
    </source>
</evidence>
<sequence>MADKNDELTGVDRAAILLMSLGEQEAAEVLKYIGPKEVHRVSAAMATLKNISQDQADGVLGEFCQNAENETTLGVGSDEYLKSVLVKALGEDKAGSVIDRVLMGTSSSGLEQLKWMDPRAVVEVIRLEHPQIISVVLSYLDAEQAAEVISLLPEKVRLDVLLRVATLDRLQPAALEELNNVIEKQFVGNTAVKSATVGGVKTAANILNFMDSAEEGLIMDQITEFDNELGESIQDLMFVFADLSEIDDRGIQALLREVSSETLVLALKGSEPEMQSKIFDNMSKRAGEMLKDDLEARGPVKLSDVEAAQKEVLAIARRMAESGDIQLGGKSSDEYV</sequence>
<dbReference type="SUPFAM" id="SSF48029">
    <property type="entry name" value="FliG"/>
    <property type="match status" value="2"/>
</dbReference>
<evidence type="ECO:0000256" key="2">
    <source>
        <dbReference type="ARBA" id="ARBA00004413"/>
    </source>
</evidence>
<evidence type="ECO:0000259" key="10">
    <source>
        <dbReference type="Pfam" id="PF01706"/>
    </source>
</evidence>
<dbReference type="InterPro" id="IPR023087">
    <property type="entry name" value="Flg_Motor_Flig_C"/>
</dbReference>
<accession>A0A3B0ZM67</accession>
<proteinExistence type="inferred from homology"/>
<evidence type="ECO:0000259" key="12">
    <source>
        <dbReference type="Pfam" id="PF14842"/>
    </source>
</evidence>
<keyword evidence="9" id="KW-0975">Bacterial flagellum</keyword>
<dbReference type="Pfam" id="PF01706">
    <property type="entry name" value="FliG_C"/>
    <property type="match status" value="1"/>
</dbReference>
<evidence type="ECO:0000256" key="6">
    <source>
        <dbReference type="ARBA" id="ARBA00022500"/>
    </source>
</evidence>
<evidence type="ECO:0000256" key="1">
    <source>
        <dbReference type="ARBA" id="ARBA00004117"/>
    </source>
</evidence>
<dbReference type="AlphaFoldDB" id="A0A3B0ZM67"/>
<feature type="domain" description="Flagellar motor switch protein FliG middle" evidence="11">
    <location>
        <begin position="118"/>
        <end position="190"/>
    </location>
</feature>
<protein>
    <recommendedName>
        <fullName evidence="4">Flagellar motor switch protein FliG</fullName>
    </recommendedName>
</protein>
<gene>
    <name evidence="13" type="ORF">MNBD_GAMMA17-1234</name>
</gene>
<dbReference type="InterPro" id="IPR011002">
    <property type="entry name" value="FliG_a-hlx"/>
</dbReference>
<dbReference type="GO" id="GO:0005886">
    <property type="term" value="C:plasma membrane"/>
    <property type="evidence" value="ECO:0007669"/>
    <property type="project" value="UniProtKB-SubCell"/>
</dbReference>
<keyword evidence="8" id="KW-0472">Membrane</keyword>
<evidence type="ECO:0000256" key="8">
    <source>
        <dbReference type="ARBA" id="ARBA00023136"/>
    </source>
</evidence>
<dbReference type="FunFam" id="1.10.220.30:FF:000001">
    <property type="entry name" value="Flagellar motor switch protein FliG"/>
    <property type="match status" value="1"/>
</dbReference>
<dbReference type="PANTHER" id="PTHR30534">
    <property type="entry name" value="FLAGELLAR MOTOR SWITCH PROTEIN FLIG"/>
    <property type="match status" value="1"/>
</dbReference>
<dbReference type="InterPro" id="IPR000090">
    <property type="entry name" value="Flg_Motor_Flig"/>
</dbReference>
<evidence type="ECO:0000313" key="13">
    <source>
        <dbReference type="EMBL" id="VAW89283.1"/>
    </source>
</evidence>
<comment type="similarity">
    <text evidence="3">Belongs to the FliG family.</text>
</comment>
<dbReference type="Gene3D" id="1.10.220.30">
    <property type="match status" value="3"/>
</dbReference>
<keyword evidence="5" id="KW-1003">Cell membrane</keyword>
<evidence type="ECO:0000256" key="3">
    <source>
        <dbReference type="ARBA" id="ARBA00010299"/>
    </source>
</evidence>
<dbReference type="PRINTS" id="PR00954">
    <property type="entry name" value="FLGMOTORFLIG"/>
</dbReference>
<feature type="domain" description="Flagellar motor switch protein FliG C-terminal" evidence="10">
    <location>
        <begin position="221"/>
        <end position="327"/>
    </location>
</feature>
<keyword evidence="13" id="KW-0969">Cilium</keyword>
<dbReference type="GO" id="GO:0009425">
    <property type="term" value="C:bacterial-type flagellum basal body"/>
    <property type="evidence" value="ECO:0007669"/>
    <property type="project" value="UniProtKB-SubCell"/>
</dbReference>
<dbReference type="EMBL" id="UOFQ01000129">
    <property type="protein sequence ID" value="VAW89283.1"/>
    <property type="molecule type" value="Genomic_DNA"/>
</dbReference>
<dbReference type="PANTHER" id="PTHR30534:SF0">
    <property type="entry name" value="FLAGELLAR MOTOR SWITCH PROTEIN FLIG"/>
    <property type="match status" value="1"/>
</dbReference>
<evidence type="ECO:0000256" key="7">
    <source>
        <dbReference type="ARBA" id="ARBA00022779"/>
    </source>
</evidence>
<dbReference type="GO" id="GO:0071973">
    <property type="term" value="P:bacterial-type flagellum-dependent cell motility"/>
    <property type="evidence" value="ECO:0007669"/>
    <property type="project" value="InterPro"/>
</dbReference>
<evidence type="ECO:0000256" key="4">
    <source>
        <dbReference type="ARBA" id="ARBA00021870"/>
    </source>
</evidence>
<comment type="subcellular location">
    <subcellularLocation>
        <location evidence="1">Bacterial flagellum basal body</location>
    </subcellularLocation>
    <subcellularLocation>
        <location evidence="2">Cell membrane</location>
        <topology evidence="2">Peripheral membrane protein</topology>
        <orientation evidence="2">Cytoplasmic side</orientation>
    </subcellularLocation>
</comment>
<dbReference type="PIRSF" id="PIRSF003161">
    <property type="entry name" value="FliG"/>
    <property type="match status" value="1"/>
</dbReference>